<dbReference type="Proteomes" id="UP000029273">
    <property type="component" value="Unassembled WGS sequence"/>
</dbReference>
<accession>A0A1A6C4F5</accession>
<feature type="region of interest" description="Disordered" evidence="1">
    <location>
        <begin position="1"/>
        <end position="64"/>
    </location>
</feature>
<dbReference type="EMBL" id="JQSG02000003">
    <property type="protein sequence ID" value="OBS09434.1"/>
    <property type="molecule type" value="Genomic_DNA"/>
</dbReference>
<proteinExistence type="predicted"/>
<protein>
    <submittedName>
        <fullName evidence="2">Uncharacterized protein</fullName>
    </submittedName>
</protein>
<evidence type="ECO:0000313" key="3">
    <source>
        <dbReference type="Proteomes" id="UP000029273"/>
    </source>
</evidence>
<organism evidence="2 3">
    <name type="scientific">Acidihalobacter prosperus</name>
    <dbReference type="NCBI Taxonomy" id="160660"/>
    <lineage>
        <taxon>Bacteria</taxon>
        <taxon>Pseudomonadati</taxon>
        <taxon>Pseudomonadota</taxon>
        <taxon>Gammaproteobacteria</taxon>
        <taxon>Chromatiales</taxon>
        <taxon>Ectothiorhodospiraceae</taxon>
        <taxon>Acidihalobacter</taxon>
    </lineage>
</organism>
<reference evidence="2 3" key="1">
    <citation type="journal article" date="2014" name="Genome Announc.">
        <title>Draft Genome Sequence of the Iron-Oxidizing, Acidophilic, and Halotolerant 'Thiobacillus prosperus' Type Strain DSM 5130.</title>
        <authorList>
            <person name="Ossandon F.J."/>
            <person name="Cardenas J.P."/>
            <person name="Corbett M."/>
            <person name="Quatrini R."/>
            <person name="Holmes D.S."/>
            <person name="Watkin E."/>
        </authorList>
    </citation>
    <scope>NUCLEOTIDE SEQUENCE [LARGE SCALE GENOMIC DNA]</scope>
    <source>
        <strain evidence="2 3">DSM 5130</strain>
    </source>
</reference>
<comment type="caution">
    <text evidence="2">The sequence shown here is derived from an EMBL/GenBank/DDBJ whole genome shotgun (WGS) entry which is preliminary data.</text>
</comment>
<feature type="compositionally biased region" description="Basic residues" evidence="1">
    <location>
        <begin position="55"/>
        <end position="64"/>
    </location>
</feature>
<evidence type="ECO:0000256" key="1">
    <source>
        <dbReference type="SAM" id="MobiDB-lite"/>
    </source>
</evidence>
<dbReference type="AlphaFoldDB" id="A0A1A6C4F5"/>
<gene>
    <name evidence="2" type="ORF">Thpro_021762</name>
</gene>
<keyword evidence="3" id="KW-1185">Reference proteome</keyword>
<name>A0A1A6C4F5_9GAMM</name>
<sequence>MTGKHQEAHRRHPVPAPAHAITSGETPSSPPVSAPLAGPFFCGGENPPTTAHLATPRRKHATSV</sequence>
<evidence type="ECO:0000313" key="2">
    <source>
        <dbReference type="EMBL" id="OBS09434.1"/>
    </source>
</evidence>